<feature type="domain" description="M23ase beta-sheet core" evidence="4">
    <location>
        <begin position="225"/>
        <end position="319"/>
    </location>
</feature>
<keyword evidence="3" id="KW-0472">Membrane</keyword>
<keyword evidence="1" id="KW-0732">Signal</keyword>
<dbReference type="CDD" id="cd12797">
    <property type="entry name" value="M23_peptidase"/>
    <property type="match status" value="1"/>
</dbReference>
<dbReference type="Proteomes" id="UP000476064">
    <property type="component" value="Chromosome"/>
</dbReference>
<organism evidence="5 6">
    <name type="scientific">Paenibacillus lycopersici</name>
    <dbReference type="NCBI Taxonomy" id="2704462"/>
    <lineage>
        <taxon>Bacteria</taxon>
        <taxon>Bacillati</taxon>
        <taxon>Bacillota</taxon>
        <taxon>Bacilli</taxon>
        <taxon>Bacillales</taxon>
        <taxon>Paenibacillaceae</taxon>
        <taxon>Paenibacillus</taxon>
    </lineage>
</organism>
<gene>
    <name evidence="5" type="ORF">GXP70_04505</name>
</gene>
<keyword evidence="3" id="KW-1133">Transmembrane helix</keyword>
<keyword evidence="2" id="KW-0175">Coiled coil</keyword>
<dbReference type="InterPro" id="IPR016047">
    <property type="entry name" value="M23ase_b-sheet_dom"/>
</dbReference>
<dbReference type="GO" id="GO:0004222">
    <property type="term" value="F:metalloendopeptidase activity"/>
    <property type="evidence" value="ECO:0007669"/>
    <property type="project" value="TreeGrafter"/>
</dbReference>
<dbReference type="AlphaFoldDB" id="A0A6C0FTF7"/>
<evidence type="ECO:0000313" key="6">
    <source>
        <dbReference type="Proteomes" id="UP000476064"/>
    </source>
</evidence>
<dbReference type="PANTHER" id="PTHR21666">
    <property type="entry name" value="PEPTIDASE-RELATED"/>
    <property type="match status" value="1"/>
</dbReference>
<evidence type="ECO:0000256" key="3">
    <source>
        <dbReference type="SAM" id="Phobius"/>
    </source>
</evidence>
<evidence type="ECO:0000313" key="5">
    <source>
        <dbReference type="EMBL" id="QHT59302.1"/>
    </source>
</evidence>
<dbReference type="InterPro" id="IPR011055">
    <property type="entry name" value="Dup_hybrid_motif"/>
</dbReference>
<accession>A0A6C0FTF7</accession>
<protein>
    <submittedName>
        <fullName evidence="5">M23 family metallopeptidase</fullName>
    </submittedName>
</protein>
<reference evidence="5 6" key="1">
    <citation type="submission" date="2020-01" db="EMBL/GenBank/DDBJ databases">
        <title>Paenibacillus sp. nov., isolated from tomato rhizosphere.</title>
        <authorList>
            <person name="Weon H.-Y."/>
            <person name="Lee S.A."/>
        </authorList>
    </citation>
    <scope>NUCLEOTIDE SEQUENCE [LARGE SCALE GENOMIC DNA]</scope>
    <source>
        <strain evidence="5 6">12200R-189</strain>
    </source>
</reference>
<evidence type="ECO:0000259" key="4">
    <source>
        <dbReference type="Pfam" id="PF01551"/>
    </source>
</evidence>
<dbReference type="SUPFAM" id="SSF51261">
    <property type="entry name" value="Duplicated hybrid motif"/>
    <property type="match status" value="1"/>
</dbReference>
<proteinExistence type="predicted"/>
<dbReference type="PANTHER" id="PTHR21666:SF289">
    <property type="entry name" value="L-ALA--D-GLU ENDOPEPTIDASE"/>
    <property type="match status" value="1"/>
</dbReference>
<evidence type="ECO:0000256" key="1">
    <source>
        <dbReference type="ARBA" id="ARBA00022729"/>
    </source>
</evidence>
<feature type="coiled-coil region" evidence="2">
    <location>
        <begin position="87"/>
        <end position="114"/>
    </location>
</feature>
<dbReference type="Pfam" id="PF01551">
    <property type="entry name" value="Peptidase_M23"/>
    <property type="match status" value="1"/>
</dbReference>
<dbReference type="EMBL" id="CP048209">
    <property type="protein sequence ID" value="QHT59302.1"/>
    <property type="molecule type" value="Genomic_DNA"/>
</dbReference>
<dbReference type="RefSeq" id="WP_162355369.1">
    <property type="nucleotide sequence ID" value="NZ_CP048209.1"/>
</dbReference>
<dbReference type="FunFam" id="2.70.70.10:FF:000006">
    <property type="entry name" value="M23 family peptidase"/>
    <property type="match status" value="1"/>
</dbReference>
<dbReference type="KEGG" id="plyc:GXP70_04505"/>
<feature type="transmembrane region" description="Helical" evidence="3">
    <location>
        <begin position="32"/>
        <end position="54"/>
    </location>
</feature>
<evidence type="ECO:0000256" key="2">
    <source>
        <dbReference type="SAM" id="Coils"/>
    </source>
</evidence>
<dbReference type="InterPro" id="IPR050570">
    <property type="entry name" value="Cell_wall_metabolism_enzyme"/>
</dbReference>
<name>A0A6C0FTF7_9BACL</name>
<keyword evidence="3" id="KW-0812">Transmembrane</keyword>
<sequence>MKKKRLFSGSRYTFLVLPDDGGPSMRFRASTVLLAAIPILILALAATASTLYLLQERSAWKMDRLHQQFDLSSGAYKSEIAYKDASIRQLQKQVVEFAQQAENVQTRLDQLDKLASAMKSFVGIPEPAGSTVQSDKPDTENGVGGELFAATDSDYRQLMDGMGEKYASLDAQIGELKEALTRTHTEAQKKKQQLRVMPTFWPTYSQRITSQFGVRIDPFTDNPAKHTGIDIAGSLGDPVFAAADGTVTETGYNSARGNYVIIRHKQGISTKYMHLFSISVSKGDVLKQGDTIGKIGSTGRSTGPHLHFEVLEHDAPVDPKPYLNMAMKGMPIDVQVLEKRQD</sequence>
<dbReference type="Gene3D" id="2.70.70.10">
    <property type="entry name" value="Glucose Permease (Domain IIA)"/>
    <property type="match status" value="1"/>
</dbReference>
<keyword evidence="6" id="KW-1185">Reference proteome</keyword>